<dbReference type="EMBL" id="SRHE01000513">
    <property type="protein sequence ID" value="TWW08765.1"/>
    <property type="molecule type" value="Genomic_DNA"/>
</dbReference>
<protein>
    <recommendedName>
        <fullName evidence="3">Polysaccharide biosynthesis protein CapD-like domain-containing protein</fullName>
    </recommendedName>
</protein>
<gene>
    <name evidence="1" type="ORF">E3A20_21040</name>
</gene>
<sequence>MQSIGSEAELEEVLSRPDAAVLQSVRELQGDFVVLGAGGKMGPTLCRMLRRALDSTGGGQRRLLAVSR</sequence>
<comment type="caution">
    <text evidence="1">The sequence shown here is derived from an EMBL/GenBank/DDBJ whole genome shotgun (WGS) entry which is preliminary data.</text>
</comment>
<organism evidence="1 2">
    <name type="scientific">Planctomyces bekefii</name>
    <dbReference type="NCBI Taxonomy" id="1653850"/>
    <lineage>
        <taxon>Bacteria</taxon>
        <taxon>Pseudomonadati</taxon>
        <taxon>Planctomycetota</taxon>
        <taxon>Planctomycetia</taxon>
        <taxon>Planctomycetales</taxon>
        <taxon>Planctomycetaceae</taxon>
        <taxon>Planctomyces</taxon>
    </lineage>
</organism>
<evidence type="ECO:0008006" key="3">
    <source>
        <dbReference type="Google" id="ProtNLM"/>
    </source>
</evidence>
<reference evidence="1 2" key="2">
    <citation type="submission" date="2019-08" db="EMBL/GenBank/DDBJ databases">
        <authorList>
            <person name="Henke P."/>
        </authorList>
    </citation>
    <scope>NUCLEOTIDE SEQUENCE [LARGE SCALE GENOMIC DNA]</scope>
    <source>
        <strain evidence="1">Phe10_nw2017</strain>
    </source>
</reference>
<keyword evidence="2" id="KW-1185">Reference proteome</keyword>
<feature type="non-terminal residue" evidence="1">
    <location>
        <position position="68"/>
    </location>
</feature>
<dbReference type="AlphaFoldDB" id="A0A5C6M3R9"/>
<reference evidence="1 2" key="1">
    <citation type="submission" date="2019-08" db="EMBL/GenBank/DDBJ databases">
        <title>100 year-old enigma solved: identification of Planctomyces bekefii, the type genus and species of the phylum Planctomycetes.</title>
        <authorList>
            <person name="Svetlana D.N."/>
            <person name="Overmann J."/>
        </authorList>
    </citation>
    <scope>NUCLEOTIDE SEQUENCE [LARGE SCALE GENOMIC DNA]</scope>
    <source>
        <strain evidence="1">Phe10_nw2017</strain>
    </source>
</reference>
<accession>A0A5C6M3R9</accession>
<name>A0A5C6M3R9_9PLAN</name>
<evidence type="ECO:0000313" key="1">
    <source>
        <dbReference type="EMBL" id="TWW08765.1"/>
    </source>
</evidence>
<evidence type="ECO:0000313" key="2">
    <source>
        <dbReference type="Proteomes" id="UP000321083"/>
    </source>
</evidence>
<proteinExistence type="predicted"/>
<dbReference type="Proteomes" id="UP000321083">
    <property type="component" value="Unassembled WGS sequence"/>
</dbReference>